<dbReference type="Gene3D" id="3.40.50.12780">
    <property type="entry name" value="N-terminal domain of ligase-like"/>
    <property type="match status" value="1"/>
</dbReference>
<evidence type="ECO:0000259" key="2">
    <source>
        <dbReference type="Pfam" id="PF00501"/>
    </source>
</evidence>
<feature type="domain" description="AMP-dependent synthetase/ligase" evidence="2">
    <location>
        <begin position="5"/>
        <end position="155"/>
    </location>
</feature>
<dbReference type="InterPro" id="IPR020845">
    <property type="entry name" value="AMP-binding_CS"/>
</dbReference>
<gene>
    <name evidence="3" type="ORF">BLA29_003423</name>
</gene>
<dbReference type="PRINTS" id="PR00154">
    <property type="entry name" value="AMPBINDING"/>
</dbReference>
<keyword evidence="4" id="KW-1185">Reference proteome</keyword>
<dbReference type="Proteomes" id="UP000194236">
    <property type="component" value="Unassembled WGS sequence"/>
</dbReference>
<dbReference type="PROSITE" id="PS00455">
    <property type="entry name" value="AMP_BINDING"/>
    <property type="match status" value="1"/>
</dbReference>
<dbReference type="SUPFAM" id="SSF56801">
    <property type="entry name" value="Acetyl-CoA synthetase-like"/>
    <property type="match status" value="1"/>
</dbReference>
<evidence type="ECO:0000313" key="4">
    <source>
        <dbReference type="Proteomes" id="UP000194236"/>
    </source>
</evidence>
<feature type="non-terminal residue" evidence="3">
    <location>
        <position position="156"/>
    </location>
</feature>
<dbReference type="PANTHER" id="PTHR24095">
    <property type="entry name" value="ACETYL-COENZYME A SYNTHETASE"/>
    <property type="match status" value="1"/>
</dbReference>
<dbReference type="EC" id="6.2.1.1" evidence="1"/>
<proteinExistence type="predicted"/>
<sequence length="156" mass="17662">MSDRCDPVWIDAEDDLFILYTSGSTGKPKGVLHTLGGYMVYAATTFKYTFNYLSDDVFFCTADLGWITGHTVNVYGSLANAATIVLFEGTPFYPYPGRLWEIIDKLQVSIFYTAPTAIRSLMKYGDEHVKKYKLDSLKLLGTAGEPINEEAWCWYY</sequence>
<evidence type="ECO:0000313" key="3">
    <source>
        <dbReference type="EMBL" id="OTF77582.1"/>
    </source>
</evidence>
<dbReference type="Pfam" id="PF00501">
    <property type="entry name" value="AMP-binding"/>
    <property type="match status" value="1"/>
</dbReference>
<evidence type="ECO:0000256" key="1">
    <source>
        <dbReference type="ARBA" id="ARBA00013275"/>
    </source>
</evidence>
<protein>
    <recommendedName>
        <fullName evidence="1">acetate--CoA ligase</fullName>
        <ecNumber evidence="1">6.2.1.1</ecNumber>
    </recommendedName>
</protein>
<reference evidence="3 4" key="1">
    <citation type="submission" date="2017-03" db="EMBL/GenBank/DDBJ databases">
        <title>Genome Survey of Euroglyphus maynei.</title>
        <authorList>
            <person name="Arlian L.G."/>
            <person name="Morgan M.S."/>
            <person name="Rider S.D."/>
        </authorList>
    </citation>
    <scope>NUCLEOTIDE SEQUENCE [LARGE SCALE GENOMIC DNA]</scope>
    <source>
        <strain evidence="3">Arlian Lab</strain>
        <tissue evidence="3">Whole body</tissue>
    </source>
</reference>
<dbReference type="AlphaFoldDB" id="A0A1Y3B9Q1"/>
<comment type="caution">
    <text evidence="3">The sequence shown here is derived from an EMBL/GenBank/DDBJ whole genome shotgun (WGS) entry which is preliminary data.</text>
</comment>
<dbReference type="GO" id="GO:0006085">
    <property type="term" value="P:acetyl-CoA biosynthetic process"/>
    <property type="evidence" value="ECO:0007669"/>
    <property type="project" value="TreeGrafter"/>
</dbReference>
<dbReference type="InterPro" id="IPR000873">
    <property type="entry name" value="AMP-dep_synth/lig_dom"/>
</dbReference>
<organism evidence="3 4">
    <name type="scientific">Euroglyphus maynei</name>
    <name type="common">Mayne's house dust mite</name>
    <dbReference type="NCBI Taxonomy" id="6958"/>
    <lineage>
        <taxon>Eukaryota</taxon>
        <taxon>Metazoa</taxon>
        <taxon>Ecdysozoa</taxon>
        <taxon>Arthropoda</taxon>
        <taxon>Chelicerata</taxon>
        <taxon>Arachnida</taxon>
        <taxon>Acari</taxon>
        <taxon>Acariformes</taxon>
        <taxon>Sarcoptiformes</taxon>
        <taxon>Astigmata</taxon>
        <taxon>Psoroptidia</taxon>
        <taxon>Analgoidea</taxon>
        <taxon>Pyroglyphidae</taxon>
        <taxon>Pyroglyphinae</taxon>
        <taxon>Euroglyphus</taxon>
    </lineage>
</organism>
<accession>A0A1Y3B9Q1</accession>
<dbReference type="InterPro" id="IPR042099">
    <property type="entry name" value="ANL_N_sf"/>
</dbReference>
<name>A0A1Y3B9Q1_EURMA</name>
<dbReference type="PANTHER" id="PTHR24095:SF244">
    <property type="entry name" value="ACETYL-COENZYME A SYNTHETASE"/>
    <property type="match status" value="1"/>
</dbReference>
<dbReference type="OrthoDB" id="1706066at2759"/>
<dbReference type="GO" id="GO:0003987">
    <property type="term" value="F:acetate-CoA ligase activity"/>
    <property type="evidence" value="ECO:0007669"/>
    <property type="project" value="UniProtKB-EC"/>
</dbReference>
<dbReference type="InterPro" id="IPR020459">
    <property type="entry name" value="AMP-binding"/>
</dbReference>
<dbReference type="EMBL" id="MUJZ01031889">
    <property type="protein sequence ID" value="OTF77582.1"/>
    <property type="molecule type" value="Genomic_DNA"/>
</dbReference>